<dbReference type="AlphaFoldDB" id="A0A3P7ILA8"/>
<keyword evidence="3" id="KW-1185">Reference proteome</keyword>
<dbReference type="Proteomes" id="UP000270094">
    <property type="component" value="Unassembled WGS sequence"/>
</dbReference>
<evidence type="ECO:0000256" key="1">
    <source>
        <dbReference type="SAM" id="MobiDB-lite"/>
    </source>
</evidence>
<protein>
    <submittedName>
        <fullName evidence="2">Uncharacterized protein</fullName>
    </submittedName>
</protein>
<reference evidence="2 3" key="1">
    <citation type="submission" date="2018-11" db="EMBL/GenBank/DDBJ databases">
        <authorList>
            <consortium name="Pathogen Informatics"/>
        </authorList>
    </citation>
    <scope>NUCLEOTIDE SEQUENCE [LARGE SCALE GENOMIC DNA]</scope>
</reference>
<gene>
    <name evidence="2" type="ORF">SVUK_LOCUS3621</name>
</gene>
<proteinExistence type="predicted"/>
<dbReference type="EMBL" id="UYYB01009443">
    <property type="protein sequence ID" value="VDM68623.1"/>
    <property type="molecule type" value="Genomic_DNA"/>
</dbReference>
<organism evidence="2 3">
    <name type="scientific">Strongylus vulgaris</name>
    <name type="common">Blood worm</name>
    <dbReference type="NCBI Taxonomy" id="40348"/>
    <lineage>
        <taxon>Eukaryota</taxon>
        <taxon>Metazoa</taxon>
        <taxon>Ecdysozoa</taxon>
        <taxon>Nematoda</taxon>
        <taxon>Chromadorea</taxon>
        <taxon>Rhabditida</taxon>
        <taxon>Rhabditina</taxon>
        <taxon>Rhabditomorpha</taxon>
        <taxon>Strongyloidea</taxon>
        <taxon>Strongylidae</taxon>
        <taxon>Strongylus</taxon>
    </lineage>
</organism>
<accession>A0A3P7ILA8</accession>
<evidence type="ECO:0000313" key="2">
    <source>
        <dbReference type="EMBL" id="VDM68623.1"/>
    </source>
</evidence>
<name>A0A3P7ILA8_STRVU</name>
<feature type="region of interest" description="Disordered" evidence="1">
    <location>
        <begin position="13"/>
        <end position="77"/>
    </location>
</feature>
<dbReference type="OrthoDB" id="5850230at2759"/>
<sequence length="131" mass="14466">MAHALKTFVQTHMIQDGIGRPPNAEKANSGRLPVKNELTETTSTPPVVAVASDSEPKISPAPRAQKRTYNRAKSSTPQKVLKIENNVDNTKNIINELSKPMTASEVDLSGEVRPSRVRKTPKWLEDNAFSY</sequence>
<evidence type="ECO:0000313" key="3">
    <source>
        <dbReference type="Proteomes" id="UP000270094"/>
    </source>
</evidence>